<dbReference type="RefSeq" id="WP_188868509.1">
    <property type="nucleotide sequence ID" value="NZ_BMNW01000018.1"/>
</dbReference>
<dbReference type="InterPro" id="IPR029063">
    <property type="entry name" value="SAM-dependent_MTases_sf"/>
</dbReference>
<dbReference type="EMBL" id="BMNW01000018">
    <property type="protein sequence ID" value="GGM30428.1"/>
    <property type="molecule type" value="Genomic_DNA"/>
</dbReference>
<evidence type="ECO:0000313" key="2">
    <source>
        <dbReference type="Proteomes" id="UP000616499"/>
    </source>
</evidence>
<name>A0ABQ2H4D8_9PSED</name>
<accession>A0ABQ2H4D8</accession>
<evidence type="ECO:0000313" key="1">
    <source>
        <dbReference type="EMBL" id="GGM30428.1"/>
    </source>
</evidence>
<dbReference type="Gene3D" id="3.40.50.150">
    <property type="entry name" value="Vaccinia Virus protein VP39"/>
    <property type="match status" value="1"/>
</dbReference>
<reference evidence="2" key="1">
    <citation type="journal article" date="2019" name="Int. J. Syst. Evol. Microbiol.">
        <title>The Global Catalogue of Microorganisms (GCM) 10K type strain sequencing project: providing services to taxonomists for standard genome sequencing and annotation.</title>
        <authorList>
            <consortium name="The Broad Institute Genomics Platform"/>
            <consortium name="The Broad Institute Genome Sequencing Center for Infectious Disease"/>
            <person name="Wu L."/>
            <person name="Ma J."/>
        </authorList>
    </citation>
    <scope>NUCLEOTIDE SEQUENCE [LARGE SCALE GENOMIC DNA]</scope>
    <source>
        <strain evidence="2">JCM 13501</strain>
    </source>
</reference>
<comment type="caution">
    <text evidence="1">The sequence shown here is derived from an EMBL/GenBank/DDBJ whole genome shotgun (WGS) entry which is preliminary data.</text>
</comment>
<sequence length="67" mass="7763">MDLPYWETEGYGVPFGFEQFEEIARMLGQLKGKAIISLNNHPAIREVFSAYHIEIRIKDSYQVTSNI</sequence>
<dbReference type="Proteomes" id="UP000616499">
    <property type="component" value="Unassembled WGS sequence"/>
</dbReference>
<dbReference type="SUPFAM" id="SSF53335">
    <property type="entry name" value="S-adenosyl-L-methionine-dependent methyltransferases"/>
    <property type="match status" value="1"/>
</dbReference>
<proteinExistence type="predicted"/>
<keyword evidence="2" id="KW-1185">Reference proteome</keyword>
<protein>
    <recommendedName>
        <fullName evidence="3">DNA adenine methylase</fullName>
    </recommendedName>
</protein>
<organism evidence="1 2">
    <name type="scientific">Pseudomonas asuensis</name>
    <dbReference type="NCBI Taxonomy" id="1825787"/>
    <lineage>
        <taxon>Bacteria</taxon>
        <taxon>Pseudomonadati</taxon>
        <taxon>Pseudomonadota</taxon>
        <taxon>Gammaproteobacteria</taxon>
        <taxon>Pseudomonadales</taxon>
        <taxon>Pseudomonadaceae</taxon>
        <taxon>Pseudomonas</taxon>
    </lineage>
</organism>
<evidence type="ECO:0008006" key="3">
    <source>
        <dbReference type="Google" id="ProtNLM"/>
    </source>
</evidence>
<gene>
    <name evidence="1" type="ORF">GCM10009425_46280</name>
</gene>